<dbReference type="InterPro" id="IPR000595">
    <property type="entry name" value="cNMP-bd_dom"/>
</dbReference>
<proteinExistence type="predicted"/>
<gene>
    <name evidence="2" type="ORF">V2H45_12165</name>
</gene>
<name>A0AAW9Q0Y2_9CYAN</name>
<dbReference type="GO" id="GO:0005829">
    <property type="term" value="C:cytosol"/>
    <property type="evidence" value="ECO:0007669"/>
    <property type="project" value="TreeGrafter"/>
</dbReference>
<reference evidence="2" key="1">
    <citation type="submission" date="2024-01" db="EMBL/GenBank/DDBJ databases">
        <title>Bank of Algae and Cyanobacteria of the Azores (BACA) strain genomes.</title>
        <authorList>
            <person name="Luz R."/>
            <person name="Cordeiro R."/>
            <person name="Fonseca A."/>
            <person name="Goncalves V."/>
        </authorList>
    </citation>
    <scope>NUCLEOTIDE SEQUENCE</scope>
    <source>
        <strain evidence="2">BACA0141</strain>
    </source>
</reference>
<keyword evidence="3" id="KW-1185">Reference proteome</keyword>
<feature type="domain" description="Cyclic nucleotide-binding" evidence="1">
    <location>
        <begin position="1"/>
        <end position="108"/>
    </location>
</feature>
<organism evidence="2 3">
    <name type="scientific">Tumidithrix elongata BACA0141</name>
    <dbReference type="NCBI Taxonomy" id="2716417"/>
    <lineage>
        <taxon>Bacteria</taxon>
        <taxon>Bacillati</taxon>
        <taxon>Cyanobacteriota</taxon>
        <taxon>Cyanophyceae</taxon>
        <taxon>Pseudanabaenales</taxon>
        <taxon>Pseudanabaenaceae</taxon>
        <taxon>Tumidithrix</taxon>
        <taxon>Tumidithrix elongata</taxon>
    </lineage>
</organism>
<sequence length="146" mass="16560">MAQSFHYFCVEPKTPIYQEGQTPTGVYLLKSGTVEIFRRSPIGKSLICYRNAGDLFGYTLVTKADTYQTSAIALTTSEIWFLPQAAFQALMVEYPSMQQVIHSLLSQDLNAYAARIAWEEARIQGLHSYKGFQLFLSRTPKKQTFS</sequence>
<accession>A0AAW9Q0Y2</accession>
<dbReference type="AlphaFoldDB" id="A0AAW9Q0Y2"/>
<dbReference type="Gene3D" id="2.60.120.10">
    <property type="entry name" value="Jelly Rolls"/>
    <property type="match status" value="1"/>
</dbReference>
<dbReference type="EMBL" id="JAZBJZ010000043">
    <property type="protein sequence ID" value="MEE3717509.1"/>
    <property type="molecule type" value="Genomic_DNA"/>
</dbReference>
<dbReference type="PROSITE" id="PS50042">
    <property type="entry name" value="CNMP_BINDING_3"/>
    <property type="match status" value="1"/>
</dbReference>
<dbReference type="SUPFAM" id="SSF51206">
    <property type="entry name" value="cAMP-binding domain-like"/>
    <property type="match status" value="1"/>
</dbReference>
<dbReference type="InterPro" id="IPR014710">
    <property type="entry name" value="RmlC-like_jellyroll"/>
</dbReference>
<dbReference type="GO" id="GO:0003700">
    <property type="term" value="F:DNA-binding transcription factor activity"/>
    <property type="evidence" value="ECO:0007669"/>
    <property type="project" value="TreeGrafter"/>
</dbReference>
<dbReference type="PANTHER" id="PTHR24567">
    <property type="entry name" value="CRP FAMILY TRANSCRIPTIONAL REGULATORY PROTEIN"/>
    <property type="match status" value="1"/>
</dbReference>
<evidence type="ECO:0000313" key="3">
    <source>
        <dbReference type="Proteomes" id="UP001333818"/>
    </source>
</evidence>
<evidence type="ECO:0000259" key="1">
    <source>
        <dbReference type="PROSITE" id="PS50042"/>
    </source>
</evidence>
<dbReference type="InterPro" id="IPR018490">
    <property type="entry name" value="cNMP-bd_dom_sf"/>
</dbReference>
<dbReference type="RefSeq" id="WP_330483938.1">
    <property type="nucleotide sequence ID" value="NZ_JAZBJZ010000043.1"/>
</dbReference>
<dbReference type="Pfam" id="PF00027">
    <property type="entry name" value="cNMP_binding"/>
    <property type="match status" value="1"/>
</dbReference>
<dbReference type="Proteomes" id="UP001333818">
    <property type="component" value="Unassembled WGS sequence"/>
</dbReference>
<evidence type="ECO:0000313" key="2">
    <source>
        <dbReference type="EMBL" id="MEE3717509.1"/>
    </source>
</evidence>
<dbReference type="PANTHER" id="PTHR24567:SF26">
    <property type="entry name" value="REGULATORY PROTEIN YEIL"/>
    <property type="match status" value="1"/>
</dbReference>
<protein>
    <submittedName>
        <fullName evidence="2">Cyclic nucleotide-binding domain-containing protein</fullName>
    </submittedName>
</protein>
<dbReference type="CDD" id="cd00038">
    <property type="entry name" value="CAP_ED"/>
    <property type="match status" value="1"/>
</dbReference>
<comment type="caution">
    <text evidence="2">The sequence shown here is derived from an EMBL/GenBank/DDBJ whole genome shotgun (WGS) entry which is preliminary data.</text>
</comment>
<dbReference type="InterPro" id="IPR050397">
    <property type="entry name" value="Env_Response_Regulators"/>
</dbReference>